<dbReference type="SMART" id="SM00327">
    <property type="entry name" value="VWA"/>
    <property type="match status" value="1"/>
</dbReference>
<dbReference type="SUPFAM" id="SSF53300">
    <property type="entry name" value="vWA-like"/>
    <property type="match status" value="1"/>
</dbReference>
<dbReference type="AlphaFoldDB" id="A0A160T9L0"/>
<evidence type="ECO:0000256" key="2">
    <source>
        <dbReference type="SAM" id="Phobius"/>
    </source>
</evidence>
<keyword evidence="2" id="KW-0812">Transmembrane</keyword>
<dbReference type="OrthoDB" id="9816434at2"/>
<sequence>MKSRAFFVLFIIALGAAMLARPAAAQSGVSLEFHPTGEADATPLVDESGFPQLRMGLTPLSDSGVPIGGLTTPNFGVSENGGPVENLVVNERVDPNQGISVVLVLDVSGSMLDDIDALRTATAALYDQVLQQTDESALVTFAALEDGNTVNLGDPFPQLTAGREANFTNDEGLLRNLINGLIINAGDGTPLYDAIYKGARLAREEAHNSRRVVIVMTDGVDEDRQGTAEAGSVVYDRDSVIVELRELNVPVFTVGLGDEIDSPFLQRVANTTGGTYQNAPDAAALAAIFTEVASQLKVKYDLSFTSATESDGEQHNLTIDVSTPLGDASDSVPFEALFPVQPWVRDVQAANPRQEFRSLTTFEGVKGRVTLQPKVVARGDIAAVNYYVDDTLVYQATAAPWEYLWNTTELTPNENHRLRIEAADDSPTPNVGLRDFDLLVEECSIICQVEQSTGIPANLLLIGLLVLLLLFALLVWLLTRRRQEPEVIYVPPVYTPPVVDSRPPTQPTPVAPRPTISAEAPAGMAARPRAKTEVLNRAQGPIAFLIDTQTGRQFPLSDGTTIGSGAGNDVILDETTVSGQHAKVKLENGAFALFDLASTNGTTVNGAAITHQVLADGDRVQVGRKVLTFKVVG</sequence>
<dbReference type="SUPFAM" id="SSF49879">
    <property type="entry name" value="SMAD/FHA domain"/>
    <property type="match status" value="1"/>
</dbReference>
<gene>
    <name evidence="6" type="ORF">CFX0092_B0196</name>
</gene>
<feature type="domain" description="VWFA" evidence="5">
    <location>
        <begin position="100"/>
        <end position="292"/>
    </location>
</feature>
<evidence type="ECO:0000259" key="5">
    <source>
        <dbReference type="PROSITE" id="PS50234"/>
    </source>
</evidence>
<feature type="chain" id="PRO_5007820736" description="VWFA domain-containing protein" evidence="3">
    <location>
        <begin position="26"/>
        <end position="633"/>
    </location>
</feature>
<evidence type="ECO:0000313" key="7">
    <source>
        <dbReference type="Proteomes" id="UP000215027"/>
    </source>
</evidence>
<dbReference type="SMART" id="SM00240">
    <property type="entry name" value="FHA"/>
    <property type="match status" value="1"/>
</dbReference>
<evidence type="ECO:0000256" key="3">
    <source>
        <dbReference type="SAM" id="SignalP"/>
    </source>
</evidence>
<evidence type="ECO:0000313" key="6">
    <source>
        <dbReference type="EMBL" id="CUS05730.1"/>
    </source>
</evidence>
<dbReference type="Gene3D" id="2.60.40.10">
    <property type="entry name" value="Immunoglobulins"/>
    <property type="match status" value="1"/>
</dbReference>
<dbReference type="InterPro" id="IPR008984">
    <property type="entry name" value="SMAD_FHA_dom_sf"/>
</dbReference>
<dbReference type="PROSITE" id="PS50234">
    <property type="entry name" value="VWFA"/>
    <property type="match status" value="1"/>
</dbReference>
<dbReference type="InterPro" id="IPR002035">
    <property type="entry name" value="VWF_A"/>
</dbReference>
<dbReference type="RefSeq" id="WP_095045102.1">
    <property type="nucleotide sequence ID" value="NZ_LN890656.1"/>
</dbReference>
<dbReference type="Pfam" id="PF00092">
    <property type="entry name" value="VWA"/>
    <property type="match status" value="1"/>
</dbReference>
<protein>
    <recommendedName>
        <fullName evidence="8">VWFA domain-containing protein</fullName>
    </recommendedName>
</protein>
<dbReference type="Pfam" id="PF17957">
    <property type="entry name" value="Big_7"/>
    <property type="match status" value="1"/>
</dbReference>
<dbReference type="KEGG" id="pbf:CFX0092_B0196"/>
<accession>A0A160T9L0</accession>
<keyword evidence="2" id="KW-1133">Transmembrane helix</keyword>
<reference evidence="6" key="1">
    <citation type="submission" date="2016-01" db="EMBL/GenBank/DDBJ databases">
        <authorList>
            <person name="Mcilroy J.S."/>
            <person name="Karst M S."/>
            <person name="Albertsen M."/>
        </authorList>
    </citation>
    <scope>NUCLEOTIDE SEQUENCE</scope>
    <source>
        <strain evidence="6">Cfx-K</strain>
    </source>
</reference>
<dbReference type="Proteomes" id="UP000215027">
    <property type="component" value="Chromosome II"/>
</dbReference>
<dbReference type="InterPro" id="IPR036465">
    <property type="entry name" value="vWFA_dom_sf"/>
</dbReference>
<name>A0A160T9L0_9CHLR</name>
<evidence type="ECO:0008006" key="8">
    <source>
        <dbReference type="Google" id="ProtNLM"/>
    </source>
</evidence>
<keyword evidence="2" id="KW-0472">Membrane</keyword>
<dbReference type="InterPro" id="IPR050923">
    <property type="entry name" value="Cell_Proc_Reg/RNA_Proc"/>
</dbReference>
<evidence type="ECO:0000259" key="4">
    <source>
        <dbReference type="PROSITE" id="PS50006"/>
    </source>
</evidence>
<keyword evidence="7" id="KW-1185">Reference proteome</keyword>
<dbReference type="PROSITE" id="PS50006">
    <property type="entry name" value="FHA_DOMAIN"/>
    <property type="match status" value="1"/>
</dbReference>
<dbReference type="Gene3D" id="2.60.200.20">
    <property type="match status" value="1"/>
</dbReference>
<evidence type="ECO:0000256" key="1">
    <source>
        <dbReference type="SAM" id="MobiDB-lite"/>
    </source>
</evidence>
<dbReference type="InterPro" id="IPR013783">
    <property type="entry name" value="Ig-like_fold"/>
</dbReference>
<dbReference type="Pfam" id="PF00498">
    <property type="entry name" value="FHA"/>
    <property type="match status" value="1"/>
</dbReference>
<dbReference type="CDD" id="cd00198">
    <property type="entry name" value="vWFA"/>
    <property type="match status" value="1"/>
</dbReference>
<dbReference type="CDD" id="cd00060">
    <property type="entry name" value="FHA"/>
    <property type="match status" value="1"/>
</dbReference>
<dbReference type="PANTHER" id="PTHR23308">
    <property type="entry name" value="NUCLEAR INHIBITOR OF PROTEIN PHOSPHATASE-1"/>
    <property type="match status" value="1"/>
</dbReference>
<dbReference type="EMBL" id="LN890656">
    <property type="protein sequence ID" value="CUS05730.1"/>
    <property type="molecule type" value="Genomic_DNA"/>
</dbReference>
<feature type="transmembrane region" description="Helical" evidence="2">
    <location>
        <begin position="457"/>
        <end position="478"/>
    </location>
</feature>
<dbReference type="InterPro" id="IPR000253">
    <property type="entry name" value="FHA_dom"/>
</dbReference>
<feature type="domain" description="FHA" evidence="4">
    <location>
        <begin position="560"/>
        <end position="609"/>
    </location>
</feature>
<feature type="signal peptide" evidence="3">
    <location>
        <begin position="1"/>
        <end position="25"/>
    </location>
</feature>
<organism evidence="6 7">
    <name type="scientific">Candidatus Promineifilum breve</name>
    <dbReference type="NCBI Taxonomy" id="1806508"/>
    <lineage>
        <taxon>Bacteria</taxon>
        <taxon>Bacillati</taxon>
        <taxon>Chloroflexota</taxon>
        <taxon>Ardenticatenia</taxon>
        <taxon>Candidatus Promineifilales</taxon>
        <taxon>Candidatus Promineifilaceae</taxon>
        <taxon>Candidatus Promineifilum</taxon>
    </lineage>
</organism>
<feature type="region of interest" description="Disordered" evidence="1">
    <location>
        <begin position="500"/>
        <end position="523"/>
    </location>
</feature>
<keyword evidence="3" id="KW-0732">Signal</keyword>
<dbReference type="Gene3D" id="3.40.50.410">
    <property type="entry name" value="von Willebrand factor, type A domain"/>
    <property type="match status" value="1"/>
</dbReference>
<proteinExistence type="predicted"/>